<evidence type="ECO:0000256" key="1">
    <source>
        <dbReference type="SAM" id="MobiDB-lite"/>
    </source>
</evidence>
<evidence type="ECO:0000313" key="3">
    <source>
        <dbReference type="Proteomes" id="UP001221898"/>
    </source>
</evidence>
<feature type="region of interest" description="Disordered" evidence="1">
    <location>
        <begin position="64"/>
        <end position="91"/>
    </location>
</feature>
<sequence>MTGPPHSQRTLSLHPVPPCRSAHRVLGRKRECASQIGSDKGVSVRPVSVQTVLWHTAHWHGTDFTAPQGRRHATAPERSSMGNRTVFSSLL</sequence>
<organism evidence="2 3">
    <name type="scientific">Aldrovandia affinis</name>
    <dbReference type="NCBI Taxonomy" id="143900"/>
    <lineage>
        <taxon>Eukaryota</taxon>
        <taxon>Metazoa</taxon>
        <taxon>Chordata</taxon>
        <taxon>Craniata</taxon>
        <taxon>Vertebrata</taxon>
        <taxon>Euteleostomi</taxon>
        <taxon>Actinopterygii</taxon>
        <taxon>Neopterygii</taxon>
        <taxon>Teleostei</taxon>
        <taxon>Notacanthiformes</taxon>
        <taxon>Halosauridae</taxon>
        <taxon>Aldrovandia</taxon>
    </lineage>
</organism>
<dbReference type="EMBL" id="JAINUG010000174">
    <property type="protein sequence ID" value="KAJ8390116.1"/>
    <property type="molecule type" value="Genomic_DNA"/>
</dbReference>
<evidence type="ECO:0000313" key="2">
    <source>
        <dbReference type="EMBL" id="KAJ8390116.1"/>
    </source>
</evidence>
<accession>A0AAD7WAN4</accession>
<name>A0AAD7WAN4_9TELE</name>
<protein>
    <submittedName>
        <fullName evidence="2">Uncharacterized protein</fullName>
    </submittedName>
</protein>
<dbReference type="Proteomes" id="UP001221898">
    <property type="component" value="Unassembled WGS sequence"/>
</dbReference>
<proteinExistence type="predicted"/>
<comment type="caution">
    <text evidence="2">The sequence shown here is derived from an EMBL/GenBank/DDBJ whole genome shotgun (WGS) entry which is preliminary data.</text>
</comment>
<dbReference type="AlphaFoldDB" id="A0AAD7WAN4"/>
<feature type="compositionally biased region" description="Polar residues" evidence="1">
    <location>
        <begin position="80"/>
        <end position="91"/>
    </location>
</feature>
<gene>
    <name evidence="2" type="ORF">AAFF_G00111300</name>
</gene>
<reference evidence="2" key="1">
    <citation type="journal article" date="2023" name="Science">
        <title>Genome structures resolve the early diversification of teleost fishes.</title>
        <authorList>
            <person name="Parey E."/>
            <person name="Louis A."/>
            <person name="Montfort J."/>
            <person name="Bouchez O."/>
            <person name="Roques C."/>
            <person name="Iampietro C."/>
            <person name="Lluch J."/>
            <person name="Castinel A."/>
            <person name="Donnadieu C."/>
            <person name="Desvignes T."/>
            <person name="Floi Bucao C."/>
            <person name="Jouanno E."/>
            <person name="Wen M."/>
            <person name="Mejri S."/>
            <person name="Dirks R."/>
            <person name="Jansen H."/>
            <person name="Henkel C."/>
            <person name="Chen W.J."/>
            <person name="Zahm M."/>
            <person name="Cabau C."/>
            <person name="Klopp C."/>
            <person name="Thompson A.W."/>
            <person name="Robinson-Rechavi M."/>
            <person name="Braasch I."/>
            <person name="Lecointre G."/>
            <person name="Bobe J."/>
            <person name="Postlethwait J.H."/>
            <person name="Berthelot C."/>
            <person name="Roest Crollius H."/>
            <person name="Guiguen Y."/>
        </authorList>
    </citation>
    <scope>NUCLEOTIDE SEQUENCE</scope>
    <source>
        <strain evidence="2">NC1722</strain>
    </source>
</reference>
<keyword evidence="3" id="KW-1185">Reference proteome</keyword>